<dbReference type="STRING" id="1208324.P73_0015"/>
<name>A0A0B5DU35_9RHOB</name>
<dbReference type="OrthoDB" id="7800844at2"/>
<dbReference type="RefSeq" id="WP_052452959.1">
    <property type="nucleotide sequence ID" value="NZ_CP004393.1"/>
</dbReference>
<reference evidence="2 3" key="1">
    <citation type="journal article" date="2014" name="Int. J. Syst. Evol. Microbiol.">
        <title>Celeribacter indicus sp. nov., a polycyclic aromatic hydrocarbon-degrading bacterium from deep-sea sediment and reclassification of Huaishuia halophila as Celeribacter halophilus comb. nov.</title>
        <authorList>
            <person name="Lai Q."/>
            <person name="Cao J."/>
            <person name="Yuan J."/>
            <person name="Li F."/>
            <person name="Shao Z."/>
        </authorList>
    </citation>
    <scope>NUCLEOTIDE SEQUENCE [LARGE SCALE GENOMIC DNA]</scope>
    <source>
        <strain evidence="2">P73</strain>
    </source>
</reference>
<dbReference type="PANTHER" id="PTHR32309">
    <property type="entry name" value="TYROSINE-PROTEIN KINASE"/>
    <property type="match status" value="1"/>
</dbReference>
<dbReference type="GO" id="GO:0004713">
    <property type="term" value="F:protein tyrosine kinase activity"/>
    <property type="evidence" value="ECO:0007669"/>
    <property type="project" value="TreeGrafter"/>
</dbReference>
<dbReference type="KEGG" id="cid:P73_0015"/>
<feature type="transmembrane region" description="Helical" evidence="1">
    <location>
        <begin position="376"/>
        <end position="399"/>
    </location>
</feature>
<sequence>MNDARQRRPSRAAAQARAERSRNIFLVEVPLTAPEAFMRPRHKAILVSFLLAVLLPAAAAAAYLWRAASDQYVSTLGFSVRTETAAPAASLVSSLIGVSSNGARDADILYKYLRSRDLVARIDAELDLRALYTKPPSDPVFRLRAGATIEDLTNYWSRMTQVSYDGNSGLIEMDIRSFDPGDSYRIARAVLALSTEKINDLSDIAREDTVRFARHDMEAAAGQLREARRRLTGFRVENRMVDPDADIQGQMGLLNALRTTLAEEMIANNLIRTSTTRENDPRLEQSERRIAIIRDRIEQERAHLGAGAGEEGPGYSRIVSDYESLVVDREFAEQRYLAARANYDTALAEAGRQSRYLAVYDEPALAEAATRPRRPIILGLTLLLLSGLWGLGLLIFYSIKDRR</sequence>
<keyword evidence="3" id="KW-1185">Reference proteome</keyword>
<keyword evidence="1" id="KW-0472">Membrane</keyword>
<gene>
    <name evidence="2" type="ORF">P73_0015</name>
</gene>
<dbReference type="PANTHER" id="PTHR32309:SF13">
    <property type="entry name" value="FERRIC ENTEROBACTIN TRANSPORT PROTEIN FEPE"/>
    <property type="match status" value="1"/>
</dbReference>
<evidence type="ECO:0000256" key="1">
    <source>
        <dbReference type="SAM" id="Phobius"/>
    </source>
</evidence>
<protein>
    <recommendedName>
        <fullName evidence="4">Capsular polysaccharide transport system permease protein</fullName>
    </recommendedName>
</protein>
<dbReference type="Proteomes" id="UP000031521">
    <property type="component" value="Chromosome"/>
</dbReference>
<proteinExistence type="predicted"/>
<accession>A0A0B5DU35</accession>
<dbReference type="AlphaFoldDB" id="A0A0B5DU35"/>
<dbReference type="InterPro" id="IPR050445">
    <property type="entry name" value="Bact_polysacc_biosynth/exp"/>
</dbReference>
<dbReference type="HOGENOM" id="CLU_027864_1_1_5"/>
<keyword evidence="1" id="KW-0812">Transmembrane</keyword>
<keyword evidence="1" id="KW-1133">Transmembrane helix</keyword>
<evidence type="ECO:0000313" key="2">
    <source>
        <dbReference type="EMBL" id="AJE44730.1"/>
    </source>
</evidence>
<evidence type="ECO:0000313" key="3">
    <source>
        <dbReference type="Proteomes" id="UP000031521"/>
    </source>
</evidence>
<organism evidence="2 3">
    <name type="scientific">Celeribacter indicus</name>
    <dbReference type="NCBI Taxonomy" id="1208324"/>
    <lineage>
        <taxon>Bacteria</taxon>
        <taxon>Pseudomonadati</taxon>
        <taxon>Pseudomonadota</taxon>
        <taxon>Alphaproteobacteria</taxon>
        <taxon>Rhodobacterales</taxon>
        <taxon>Roseobacteraceae</taxon>
        <taxon>Celeribacter</taxon>
    </lineage>
</organism>
<dbReference type="EMBL" id="CP004393">
    <property type="protein sequence ID" value="AJE44730.1"/>
    <property type="molecule type" value="Genomic_DNA"/>
</dbReference>
<dbReference type="GO" id="GO:0005886">
    <property type="term" value="C:plasma membrane"/>
    <property type="evidence" value="ECO:0007669"/>
    <property type="project" value="TreeGrafter"/>
</dbReference>
<evidence type="ECO:0008006" key="4">
    <source>
        <dbReference type="Google" id="ProtNLM"/>
    </source>
</evidence>
<feature type="transmembrane region" description="Helical" evidence="1">
    <location>
        <begin position="44"/>
        <end position="65"/>
    </location>
</feature>